<name>A0ABR2Y7A8_9PEZI</name>
<feature type="compositionally biased region" description="Polar residues" evidence="1">
    <location>
        <begin position="1000"/>
        <end position="1009"/>
    </location>
</feature>
<feature type="compositionally biased region" description="Low complexity" evidence="1">
    <location>
        <begin position="646"/>
        <end position="656"/>
    </location>
</feature>
<feature type="compositionally biased region" description="Polar residues" evidence="1">
    <location>
        <begin position="772"/>
        <end position="785"/>
    </location>
</feature>
<feature type="domain" description="RanBD1" evidence="2">
    <location>
        <begin position="1243"/>
        <end position="1354"/>
    </location>
</feature>
<feature type="compositionally biased region" description="Polar residues" evidence="1">
    <location>
        <begin position="744"/>
        <end position="757"/>
    </location>
</feature>
<feature type="compositionally biased region" description="Basic and acidic residues" evidence="1">
    <location>
        <begin position="635"/>
        <end position="644"/>
    </location>
</feature>
<feature type="compositionally biased region" description="Low complexity" evidence="1">
    <location>
        <begin position="1097"/>
        <end position="1121"/>
    </location>
</feature>
<dbReference type="PROSITE" id="PS50196">
    <property type="entry name" value="RANBD1"/>
    <property type="match status" value="1"/>
</dbReference>
<feature type="compositionally biased region" description="Low complexity" evidence="1">
    <location>
        <begin position="1023"/>
        <end position="1032"/>
    </location>
</feature>
<feature type="region of interest" description="Disordered" evidence="1">
    <location>
        <begin position="459"/>
        <end position="538"/>
    </location>
</feature>
<evidence type="ECO:0000259" key="2">
    <source>
        <dbReference type="PROSITE" id="PS50196"/>
    </source>
</evidence>
<protein>
    <recommendedName>
        <fullName evidence="2">RanBD1 domain-containing protein</fullName>
    </recommendedName>
</protein>
<keyword evidence="4" id="KW-1185">Reference proteome</keyword>
<feature type="compositionally biased region" description="Low complexity" evidence="1">
    <location>
        <begin position="248"/>
        <end position="269"/>
    </location>
</feature>
<feature type="region of interest" description="Disordered" evidence="1">
    <location>
        <begin position="242"/>
        <end position="379"/>
    </location>
</feature>
<feature type="compositionally biased region" description="Low complexity" evidence="1">
    <location>
        <begin position="460"/>
        <end position="470"/>
    </location>
</feature>
<feature type="compositionally biased region" description="Polar residues" evidence="1">
    <location>
        <begin position="963"/>
        <end position="976"/>
    </location>
</feature>
<dbReference type="SUPFAM" id="SSF50729">
    <property type="entry name" value="PH domain-like"/>
    <property type="match status" value="1"/>
</dbReference>
<feature type="compositionally biased region" description="Low complexity" evidence="1">
    <location>
        <begin position="862"/>
        <end position="881"/>
    </location>
</feature>
<accession>A0ABR2Y7A8</accession>
<feature type="compositionally biased region" description="Low complexity" evidence="1">
    <location>
        <begin position="584"/>
        <end position="616"/>
    </location>
</feature>
<dbReference type="SMART" id="SM00160">
    <property type="entry name" value="RanBD"/>
    <property type="match status" value="1"/>
</dbReference>
<organism evidence="3 4">
    <name type="scientific">Seiridium cardinale</name>
    <dbReference type="NCBI Taxonomy" id="138064"/>
    <lineage>
        <taxon>Eukaryota</taxon>
        <taxon>Fungi</taxon>
        <taxon>Dikarya</taxon>
        <taxon>Ascomycota</taxon>
        <taxon>Pezizomycotina</taxon>
        <taxon>Sordariomycetes</taxon>
        <taxon>Xylariomycetidae</taxon>
        <taxon>Amphisphaeriales</taxon>
        <taxon>Sporocadaceae</taxon>
        <taxon>Seiridium</taxon>
    </lineage>
</organism>
<feature type="compositionally biased region" description="Polar residues" evidence="1">
    <location>
        <begin position="39"/>
        <end position="55"/>
    </location>
</feature>
<feature type="compositionally biased region" description="Low complexity" evidence="1">
    <location>
        <begin position="702"/>
        <end position="715"/>
    </location>
</feature>
<feature type="compositionally biased region" description="Polar residues" evidence="1">
    <location>
        <begin position="282"/>
        <end position="293"/>
    </location>
</feature>
<dbReference type="PANTHER" id="PTHR38697:SF1">
    <property type="entry name" value="NUCLEAR PORE COMPLEX PROTEIN SIMILAR TO S. CEREVISIAE NUP2 (EUROFUNG)"/>
    <property type="match status" value="1"/>
</dbReference>
<feature type="compositionally biased region" description="Polar residues" evidence="1">
    <location>
        <begin position="1129"/>
        <end position="1224"/>
    </location>
</feature>
<feature type="region of interest" description="Disordered" evidence="1">
    <location>
        <begin position="1"/>
        <end position="100"/>
    </location>
</feature>
<feature type="compositionally biased region" description="Polar residues" evidence="1">
    <location>
        <begin position="904"/>
        <end position="919"/>
    </location>
</feature>
<gene>
    <name evidence="3" type="ORF">SCAR479_00884</name>
</gene>
<feature type="region of interest" description="Disordered" evidence="1">
    <location>
        <begin position="571"/>
        <end position="1282"/>
    </location>
</feature>
<dbReference type="PANTHER" id="PTHR38697">
    <property type="entry name" value="NUCLEAR PORE COMPLEX PROTEIN SIMILAR TO S. CEREVISIAE NUP2 (EUROFUNG)"/>
    <property type="match status" value="1"/>
</dbReference>
<comment type="caution">
    <text evidence="3">The sequence shown here is derived from an EMBL/GenBank/DDBJ whole genome shotgun (WGS) entry which is preliminary data.</text>
</comment>
<dbReference type="InterPro" id="IPR011993">
    <property type="entry name" value="PH-like_dom_sf"/>
</dbReference>
<feature type="compositionally biased region" description="Polar residues" evidence="1">
    <location>
        <begin position="480"/>
        <end position="491"/>
    </location>
</feature>
<dbReference type="InterPro" id="IPR053074">
    <property type="entry name" value="NPC_Nucleoporin"/>
</dbReference>
<sequence length="1421" mass="147303">MSSSFNPTPTPRRSGAAPGSHSSITPAANRFRSSLVPMQRSTPLRSSRGPSSRVTSVPAPAPSGATVVKDLFRTTTTPKPSRTTPFAPDLPAEATKTPASVRKVAPKGAGAGMAGTTSQELFKQRIPSPDPELSGAKVQNAVPEHLRNRKGTVYADQYLGHKCPPEFDEDQRRQFFCILDLRRLKYAANEIFANKDWKLNIINFAKEYEKSRGLIMLRYGLYEFKNVKPSEEVMRKWRKAHGLPEPAPQAKKPAPTSFSTSSKSPFAATGSKRKADDDIQPKDTTLQTSTFNQNKRRNLAQESTDDSPMFAPSPTKSKRKVEETDEGDENSRNKVQKATPSAARSRLEGIINNVQSGSPAPAGSPLRRPAFGESASATTGASMTPLFGIAKTGDAPKSAFATKSNPYGPPSNGVVDSSRLNSTHFQAGKALNGEKDSVLGSHKFGSSLAPKPSNIFGYLSESSANNSGAENGDETDSESGDSQPETGSQDAAPSYEPSAVPSTGTATPPITLGSGGPPLFGFSKPAVATSNPFAGSFNKAADIPVEKPAEGATKGGLFGRVSFGADGQPLRETSIEQIPRAPSPTKEAAAETEPTKTPAKAPGNFTFDPTTTPITFGKDNSSASPKPAAPVTDNVTKEPNETEKASVSSSSMFSSFKPAVTDEPSKPLFGTKPAEQPTQPLFGSKQPEQTSKSSPSLFGAKPSEQSTSTSQQPSQLLFGNPSNAEPEKQASASSTGSMFGAKFPTQSDGSSTPSQPLFGSLQKPAEAEKTDVTTASISTSIFNTPQPAPTPFSFGGTSTSKPLFGEASKPTEVGAPEIKEQPKNPSGNQGLFGAPAATNGDSKAQKEPAQGVFNSQTLFGNPNPTTETAASTPSAAPLFSSFQPAPEPPKTEPPKPSASLFGNAPSSAAPTFFGNSNSTAANPFGAPPANPFAIGNTTTSSKRGAEDDSQPSKKVMFGRTESVDNSASQPASTSFSFGAPQPSAPSFDQPEKKSMFGNVTGESAGSSSPVPGRKILTPKRLRGAGAARQASPSPAPSFEGSGLFGSQTPKPDASASGNSFGNSNASFTFGQQNDVPSVDNNASSSFAFGQSNPQSNGNAAGGSSFTFGGNSSAPSGGSFTFGAGGNGPSNPFTGASGPSTQSFGGVSGTPTPAGSFNFQFGGQAPSTPAPTDQSKSLFGSQTNGATPAPTFSFTSATPQPTPQQSSTNLFAPQPSAPSIFSGLQPSGGAPGANSPFPASSSMNATPVSGTPEPQTQHAEGDAEAPQEQISLTQGGPGEEDEETVFEVRAKAMNYVPVTPGEDSPSSKSPWQTKGIGPLRLLKHKTTGQVRILLRAEPRGHIAMNKTLLAGVDYKADGKTVKVMTSNDDGSGLETWVLQVRKAEDAVGLASAFESWKAANKGTQAGHFGEMMDYMDDIGGLY</sequence>
<dbReference type="Proteomes" id="UP001465668">
    <property type="component" value="Unassembled WGS sequence"/>
</dbReference>
<reference evidence="3 4" key="1">
    <citation type="submission" date="2024-02" db="EMBL/GenBank/DDBJ databases">
        <title>First draft genome assembly of two strains of Seiridium cardinale.</title>
        <authorList>
            <person name="Emiliani G."/>
            <person name="Scali E."/>
        </authorList>
    </citation>
    <scope>NUCLEOTIDE SEQUENCE [LARGE SCALE GENOMIC DNA]</scope>
    <source>
        <strain evidence="3 4">BM-138-000479</strain>
    </source>
</reference>
<feature type="compositionally biased region" description="Polar residues" evidence="1">
    <location>
        <begin position="1236"/>
        <end position="1257"/>
    </location>
</feature>
<dbReference type="InterPro" id="IPR000156">
    <property type="entry name" value="Ran_bind_dom"/>
</dbReference>
<feature type="compositionally biased region" description="Polar residues" evidence="1">
    <location>
        <begin position="676"/>
        <end position="696"/>
    </location>
</feature>
<proteinExistence type="predicted"/>
<feature type="compositionally biased region" description="Low complexity" evidence="1">
    <location>
        <begin position="1053"/>
        <end position="1070"/>
    </location>
</feature>
<evidence type="ECO:0000313" key="4">
    <source>
        <dbReference type="Proteomes" id="UP001465668"/>
    </source>
</evidence>
<dbReference type="Gene3D" id="2.30.29.30">
    <property type="entry name" value="Pleckstrin-homology domain (PH domain)/Phosphotyrosine-binding domain (PTB)"/>
    <property type="match status" value="1"/>
</dbReference>
<dbReference type="EMBL" id="JARVKM010000002">
    <property type="protein sequence ID" value="KAK9782541.1"/>
    <property type="molecule type" value="Genomic_DNA"/>
</dbReference>
<feature type="compositionally biased region" description="Polar residues" evidence="1">
    <location>
        <begin position="1071"/>
        <end position="1096"/>
    </location>
</feature>
<evidence type="ECO:0000313" key="3">
    <source>
        <dbReference type="EMBL" id="KAK9782541.1"/>
    </source>
</evidence>
<dbReference type="Pfam" id="PF00638">
    <property type="entry name" value="Ran_BP1"/>
    <property type="match status" value="1"/>
</dbReference>
<evidence type="ECO:0000256" key="1">
    <source>
        <dbReference type="SAM" id="MobiDB-lite"/>
    </source>
</evidence>
<feature type="compositionally biased region" description="Low complexity" evidence="1">
    <location>
        <begin position="73"/>
        <end position="85"/>
    </location>
</feature>
<dbReference type="CDD" id="cd13170">
    <property type="entry name" value="RanBD_NUP50"/>
    <property type="match status" value="1"/>
</dbReference>